<dbReference type="EC" id="2.5.1.141" evidence="3"/>
<gene>
    <name evidence="17" type="primary">LOC116955099</name>
</gene>
<sequence>MWCRVVAGCGGGAVRQAPPWPPGRAARLVHLAGAATRTVLLRPPPPHARHLSLGGSLAWQRAKPRAPSALREDAAGSPHRDPPSPPSALATSPRPPTRDDDDCTGAAAAAGDGDADDRRSRPQRWHEVRVEMSELPGIYARLSKIRLTTLVVITAAAGYAMAPVTFDPAVLLLASLGTGLTSCAANTINQYFEVPFDSNMNRTKNRPLVRGQISALHAVTFASVCGVSGLSLLAVLVNPLTAALGAFNLALYTCAYTPLKRLSILNTWLGSVVGAIPPVMGWAAATGSIDTGALLLAALLYSWQFPHFNALSWSLREDYSRGGYRMMSVVDPALCRRVALRHTAALLLLPLLCPPAGLTTWLFPLTCLAPNAYIGVLALRFYTRADRPSARRLFFCSLWYLPTIVLLMILHKARRGGGGAGDAAAAAALPVATPNGRTSGDDLRPEAAPGF</sequence>
<dbReference type="Proteomes" id="UP001318040">
    <property type="component" value="Chromosome 58"/>
</dbReference>
<keyword evidence="10" id="KW-0350">Heme biosynthesis</keyword>
<evidence type="ECO:0000313" key="16">
    <source>
        <dbReference type="Proteomes" id="UP001318040"/>
    </source>
</evidence>
<dbReference type="InterPro" id="IPR000537">
    <property type="entry name" value="UbiA_prenyltransferase"/>
</dbReference>
<evidence type="ECO:0000256" key="12">
    <source>
        <dbReference type="ARBA" id="ARBA00030253"/>
    </source>
</evidence>
<feature type="transmembrane region" description="Helical" evidence="15">
    <location>
        <begin position="393"/>
        <end position="411"/>
    </location>
</feature>
<evidence type="ECO:0000256" key="8">
    <source>
        <dbReference type="ARBA" id="ARBA00022989"/>
    </source>
</evidence>
<evidence type="ECO:0000256" key="11">
    <source>
        <dbReference type="ARBA" id="ARBA00023136"/>
    </source>
</evidence>
<evidence type="ECO:0000256" key="10">
    <source>
        <dbReference type="ARBA" id="ARBA00023133"/>
    </source>
</evidence>
<dbReference type="GO" id="GO:0008495">
    <property type="term" value="F:protoheme IX farnesyltransferase activity"/>
    <property type="evidence" value="ECO:0007669"/>
    <property type="project" value="UniProtKB-EC"/>
</dbReference>
<comment type="similarity">
    <text evidence="2">Belongs to the UbiA prenyltransferase family.</text>
</comment>
<evidence type="ECO:0000256" key="15">
    <source>
        <dbReference type="SAM" id="Phobius"/>
    </source>
</evidence>
<dbReference type="Gene3D" id="1.10.357.140">
    <property type="entry name" value="UbiA prenyltransferase"/>
    <property type="match status" value="1"/>
</dbReference>
<evidence type="ECO:0000256" key="1">
    <source>
        <dbReference type="ARBA" id="ARBA00004225"/>
    </source>
</evidence>
<dbReference type="CDD" id="cd13957">
    <property type="entry name" value="PT_UbiA_Cox10"/>
    <property type="match status" value="1"/>
</dbReference>
<dbReference type="PANTHER" id="PTHR43448:SF2">
    <property type="entry name" value="PROTOHEME IX FARNESYLTRANSFERASE, MITOCHONDRIAL"/>
    <property type="match status" value="1"/>
</dbReference>
<keyword evidence="8 15" id="KW-1133">Transmembrane helix</keyword>
<dbReference type="RefSeq" id="XP_032831964.1">
    <property type="nucleotide sequence ID" value="XM_032976073.1"/>
</dbReference>
<dbReference type="CTD" id="1352"/>
<evidence type="ECO:0000256" key="2">
    <source>
        <dbReference type="ARBA" id="ARBA00005985"/>
    </source>
</evidence>
<evidence type="ECO:0000256" key="14">
    <source>
        <dbReference type="SAM" id="MobiDB-lite"/>
    </source>
</evidence>
<evidence type="ECO:0000256" key="3">
    <source>
        <dbReference type="ARBA" id="ARBA00012292"/>
    </source>
</evidence>
<feature type="transmembrane region" description="Helical" evidence="15">
    <location>
        <begin position="147"/>
        <end position="166"/>
    </location>
</feature>
<dbReference type="KEGG" id="pmrn:116955099"/>
<feature type="transmembrane region" description="Helical" evidence="15">
    <location>
        <begin position="213"/>
        <end position="234"/>
    </location>
</feature>
<evidence type="ECO:0000256" key="6">
    <source>
        <dbReference type="ARBA" id="ARBA00022692"/>
    </source>
</evidence>
<comment type="catalytic activity">
    <reaction evidence="13">
        <text>heme b + (2E,6E)-farnesyl diphosphate + H2O = Fe(II)-heme o + diphosphate</text>
        <dbReference type="Rhea" id="RHEA:28070"/>
        <dbReference type="ChEBI" id="CHEBI:15377"/>
        <dbReference type="ChEBI" id="CHEBI:33019"/>
        <dbReference type="ChEBI" id="CHEBI:60344"/>
        <dbReference type="ChEBI" id="CHEBI:60530"/>
        <dbReference type="ChEBI" id="CHEBI:175763"/>
        <dbReference type="EC" id="2.5.1.141"/>
    </reaction>
</comment>
<evidence type="ECO:0000256" key="5">
    <source>
        <dbReference type="ARBA" id="ARBA00022679"/>
    </source>
</evidence>
<comment type="subcellular location">
    <subcellularLocation>
        <location evidence="1">Mitochondrion membrane</location>
        <topology evidence="1">Multi-pass membrane protein</topology>
    </subcellularLocation>
</comment>
<evidence type="ECO:0000313" key="17">
    <source>
        <dbReference type="RefSeq" id="XP_032831964.1"/>
    </source>
</evidence>
<keyword evidence="7" id="KW-0809">Transit peptide</keyword>
<dbReference type="InterPro" id="IPR044878">
    <property type="entry name" value="UbiA_sf"/>
</dbReference>
<feature type="transmembrane region" description="Helical" evidence="15">
    <location>
        <begin position="361"/>
        <end position="381"/>
    </location>
</feature>
<keyword evidence="6 15" id="KW-0812">Transmembrane</keyword>
<dbReference type="GO" id="GO:0017004">
    <property type="term" value="P:cytochrome complex assembly"/>
    <property type="evidence" value="ECO:0007669"/>
    <property type="project" value="UniProtKB-ARBA"/>
</dbReference>
<dbReference type="HAMAP" id="MF_00154">
    <property type="entry name" value="CyoE_CtaB"/>
    <property type="match status" value="1"/>
</dbReference>
<dbReference type="GO" id="GO:0031966">
    <property type="term" value="C:mitochondrial membrane"/>
    <property type="evidence" value="ECO:0007669"/>
    <property type="project" value="UniProtKB-SubCell"/>
</dbReference>
<organism evidence="16 17">
    <name type="scientific">Petromyzon marinus</name>
    <name type="common">Sea lamprey</name>
    <dbReference type="NCBI Taxonomy" id="7757"/>
    <lineage>
        <taxon>Eukaryota</taxon>
        <taxon>Metazoa</taxon>
        <taxon>Chordata</taxon>
        <taxon>Craniata</taxon>
        <taxon>Vertebrata</taxon>
        <taxon>Cyclostomata</taxon>
        <taxon>Hyperoartia</taxon>
        <taxon>Petromyzontiformes</taxon>
        <taxon>Petromyzontidae</taxon>
        <taxon>Petromyzon</taxon>
    </lineage>
</organism>
<feature type="region of interest" description="Disordered" evidence="14">
    <location>
        <begin position="40"/>
        <end position="123"/>
    </location>
</feature>
<keyword evidence="9" id="KW-0496">Mitochondrion</keyword>
<evidence type="ECO:0000256" key="4">
    <source>
        <dbReference type="ARBA" id="ARBA00016335"/>
    </source>
</evidence>
<evidence type="ECO:0000256" key="13">
    <source>
        <dbReference type="ARBA" id="ARBA00047690"/>
    </source>
</evidence>
<feature type="transmembrane region" description="Helical" evidence="15">
    <location>
        <begin position="172"/>
        <end position="192"/>
    </location>
</feature>
<evidence type="ECO:0000256" key="7">
    <source>
        <dbReference type="ARBA" id="ARBA00022946"/>
    </source>
</evidence>
<dbReference type="PANTHER" id="PTHR43448">
    <property type="entry name" value="PROTOHEME IX FARNESYLTRANSFERASE, MITOCHONDRIAL"/>
    <property type="match status" value="1"/>
</dbReference>
<dbReference type="GO" id="GO:0006784">
    <property type="term" value="P:heme A biosynthetic process"/>
    <property type="evidence" value="ECO:0007669"/>
    <property type="project" value="TreeGrafter"/>
</dbReference>
<reference evidence="17" key="1">
    <citation type="submission" date="2025-08" db="UniProtKB">
        <authorList>
            <consortium name="RefSeq"/>
        </authorList>
    </citation>
    <scope>IDENTIFICATION</scope>
    <source>
        <tissue evidence="17">Sperm</tissue>
    </source>
</reference>
<dbReference type="NCBIfam" id="TIGR01473">
    <property type="entry name" value="cyoE_ctaB"/>
    <property type="match status" value="1"/>
</dbReference>
<accession>A0AAJ7XEP2</accession>
<dbReference type="FunFam" id="1.10.357.140:FF:000004">
    <property type="entry name" value="Protoheme IX farnesyltransferase, mitochondrial"/>
    <property type="match status" value="1"/>
</dbReference>
<proteinExistence type="inferred from homology"/>
<keyword evidence="16" id="KW-1185">Reference proteome</keyword>
<evidence type="ECO:0000256" key="9">
    <source>
        <dbReference type="ARBA" id="ARBA00023128"/>
    </source>
</evidence>
<dbReference type="InterPro" id="IPR006369">
    <property type="entry name" value="Protohaem_IX_farnesylTrfase"/>
</dbReference>
<dbReference type="PROSITE" id="PS00943">
    <property type="entry name" value="UBIA"/>
    <property type="match status" value="1"/>
</dbReference>
<protein>
    <recommendedName>
        <fullName evidence="4">Protoheme IX farnesyltransferase, mitochondrial</fullName>
        <ecNumber evidence="3">2.5.1.141</ecNumber>
    </recommendedName>
    <alternativeName>
        <fullName evidence="12">Heme O synthase</fullName>
    </alternativeName>
</protein>
<name>A0AAJ7XEP2_PETMA</name>
<dbReference type="AlphaFoldDB" id="A0AAJ7XEP2"/>
<dbReference type="Pfam" id="PF01040">
    <property type="entry name" value="UbiA"/>
    <property type="match status" value="1"/>
</dbReference>
<keyword evidence="11 15" id="KW-0472">Membrane</keyword>
<keyword evidence="5" id="KW-0808">Transferase</keyword>
<feature type="transmembrane region" description="Helical" evidence="15">
    <location>
        <begin position="240"/>
        <end position="259"/>
    </location>
</feature>
<dbReference type="InterPro" id="IPR030470">
    <property type="entry name" value="UbiA_prenylTrfase_CS"/>
</dbReference>
<feature type="compositionally biased region" description="Basic and acidic residues" evidence="14">
    <location>
        <begin position="70"/>
        <end position="82"/>
    </location>
</feature>